<feature type="domain" description="Lactate/malate dehydrogenase C-terminal" evidence="3">
    <location>
        <begin position="200"/>
        <end position="328"/>
    </location>
</feature>
<evidence type="ECO:0000313" key="4">
    <source>
        <dbReference type="EMBL" id="CAL7938930.1"/>
    </source>
</evidence>
<dbReference type="EMBL" id="CAXAJV020001289">
    <property type="protein sequence ID" value="CAL7938930.1"/>
    <property type="molecule type" value="Genomic_DNA"/>
</dbReference>
<dbReference type="Pfam" id="PF02866">
    <property type="entry name" value="Ldh_1_C"/>
    <property type="match status" value="1"/>
</dbReference>
<dbReference type="InterPro" id="IPR015955">
    <property type="entry name" value="Lactate_DH/Glyco_Ohase_4_C"/>
</dbReference>
<protein>
    <recommendedName>
        <fullName evidence="3">Lactate/malate dehydrogenase C-terminal domain-containing protein</fullName>
    </recommendedName>
</protein>
<comment type="caution">
    <text evidence="4">The sequence shown here is derived from an EMBL/GenBank/DDBJ whole genome shotgun (WGS) entry which is preliminary data.</text>
</comment>
<comment type="similarity">
    <text evidence="1">Belongs to the LDH/MDH superfamily. MDH type 2 family.</text>
</comment>
<dbReference type="InterPro" id="IPR036291">
    <property type="entry name" value="NAD(P)-bd_dom_sf"/>
</dbReference>
<keyword evidence="5" id="KW-1185">Reference proteome</keyword>
<dbReference type="Gene3D" id="3.90.110.10">
    <property type="entry name" value="Lactate dehydrogenase/glycoside hydrolase, family 4, C-terminal"/>
    <property type="match status" value="1"/>
</dbReference>
<dbReference type="SUPFAM" id="SSF51735">
    <property type="entry name" value="NAD(P)-binding Rossmann-fold domains"/>
    <property type="match status" value="1"/>
</dbReference>
<dbReference type="SUPFAM" id="SSF56327">
    <property type="entry name" value="LDH C-terminal domain-like"/>
    <property type="match status" value="1"/>
</dbReference>
<dbReference type="Proteomes" id="UP001642520">
    <property type="component" value="Unassembled WGS sequence"/>
</dbReference>
<dbReference type="InterPro" id="IPR010945">
    <property type="entry name" value="Malate_DH_type2"/>
</dbReference>
<evidence type="ECO:0000256" key="2">
    <source>
        <dbReference type="ARBA" id="ARBA00023002"/>
    </source>
</evidence>
<name>A0ABP1ND43_XYLVO</name>
<dbReference type="InterPro" id="IPR022383">
    <property type="entry name" value="Lactate/malate_DH_C"/>
</dbReference>
<dbReference type="PANTHER" id="PTHR23382">
    <property type="entry name" value="MALATE DEHYDROGENASE"/>
    <property type="match status" value="1"/>
</dbReference>
<accession>A0ABP1ND43</accession>
<organism evidence="4 5">
    <name type="scientific">Xylocopa violacea</name>
    <name type="common">Violet carpenter bee</name>
    <name type="synonym">Apis violacea</name>
    <dbReference type="NCBI Taxonomy" id="135666"/>
    <lineage>
        <taxon>Eukaryota</taxon>
        <taxon>Metazoa</taxon>
        <taxon>Ecdysozoa</taxon>
        <taxon>Arthropoda</taxon>
        <taxon>Hexapoda</taxon>
        <taxon>Insecta</taxon>
        <taxon>Pterygota</taxon>
        <taxon>Neoptera</taxon>
        <taxon>Endopterygota</taxon>
        <taxon>Hymenoptera</taxon>
        <taxon>Apocrita</taxon>
        <taxon>Aculeata</taxon>
        <taxon>Apoidea</taxon>
        <taxon>Anthophila</taxon>
        <taxon>Apidae</taxon>
        <taxon>Xylocopa</taxon>
        <taxon>Xylocopa</taxon>
    </lineage>
</organism>
<evidence type="ECO:0000313" key="5">
    <source>
        <dbReference type="Proteomes" id="UP001642520"/>
    </source>
</evidence>
<proteinExistence type="inferred from homology"/>
<gene>
    <name evidence="4" type="ORF">XYLVIOL_LOCUS3574</name>
</gene>
<evidence type="ECO:0000256" key="1">
    <source>
        <dbReference type="ARBA" id="ARBA00009613"/>
    </source>
</evidence>
<sequence>MATQGSVWIHGNIHFVDNETDKMNSERNESVFNSYSRRKNVLKVAVTDGTTEIARSFVYRIFTDNVFGENQSVFVSFYELPEKATFMESVMMELTSFSPNLLNGISYSNNASVEFKNADVVICIGVAREYDFKSEELSELFFEEHVRVSKFYGEAIEKYVKRDAKIIVLGNTTATIISKYATSIPSENITTLSLINLNIAAAQIAARAQCLATEVKNIIIWGSNGSHSFPDCRYTYLTSGKTLSDSLKVWIRNVLPHTIRNVSNRPAHIRSIAYALAEHCKILWNGTPEKEWTSMGVMSDHSYNVRAGIFFSYPVYCQNGQYEIVQDLDHDRYIKKYISDLNVLIYREIDVALKLCDLIPYSDP</sequence>
<dbReference type="Gene3D" id="3.40.50.720">
    <property type="entry name" value="NAD(P)-binding Rossmann-like Domain"/>
    <property type="match status" value="1"/>
</dbReference>
<evidence type="ECO:0000259" key="3">
    <source>
        <dbReference type="Pfam" id="PF02866"/>
    </source>
</evidence>
<reference evidence="4 5" key="1">
    <citation type="submission" date="2024-08" db="EMBL/GenBank/DDBJ databases">
        <authorList>
            <person name="Will J Nash"/>
            <person name="Angela Man"/>
            <person name="Seanna McTaggart"/>
            <person name="Kendall Baker"/>
            <person name="Tom Barker"/>
            <person name="Leah Catchpole"/>
            <person name="Alex Durrant"/>
            <person name="Karim Gharbi"/>
            <person name="Naomi Irish"/>
            <person name="Gemy Kaithakottil"/>
            <person name="Debby Ku"/>
            <person name="Aaliyah Providence"/>
            <person name="Felix Shaw"/>
            <person name="David Swarbreck"/>
            <person name="Chris Watkins"/>
            <person name="Ann M. McCartney"/>
            <person name="Giulio Formenti"/>
            <person name="Alice Mouton"/>
            <person name="Noel Vella"/>
            <person name="Bjorn M von Reumont"/>
            <person name="Adriana Vella"/>
            <person name="Wilfried Haerty"/>
        </authorList>
    </citation>
    <scope>NUCLEOTIDE SEQUENCE [LARGE SCALE GENOMIC DNA]</scope>
</reference>
<keyword evidence="2" id="KW-0560">Oxidoreductase</keyword>